<reference evidence="9" key="2">
    <citation type="submission" date="2024-06" db="EMBL/GenBank/DDBJ databases">
        <authorList>
            <person name="Petrova K.O."/>
            <person name="Toshchakov S.V."/>
            <person name="Boltjanskaja Y.V."/>
            <person name="Kevbrin V."/>
        </authorList>
    </citation>
    <scope>NUCLEOTIDE SEQUENCE</scope>
    <source>
        <strain evidence="9">Z-910T</strain>
    </source>
</reference>
<evidence type="ECO:0000256" key="5">
    <source>
        <dbReference type="ARBA" id="ARBA00022989"/>
    </source>
</evidence>
<name>A0AAU7VLK1_9FIRM</name>
<keyword evidence="4 7" id="KW-0812">Transmembrane</keyword>
<comment type="subcellular location">
    <subcellularLocation>
        <location evidence="1 7">Cell membrane</location>
        <topology evidence="1 7">Multi-pass membrane protein</topology>
    </subcellularLocation>
</comment>
<evidence type="ECO:0000256" key="6">
    <source>
        <dbReference type="ARBA" id="ARBA00023136"/>
    </source>
</evidence>
<feature type="transmembrane region" description="Helical" evidence="7">
    <location>
        <begin position="36"/>
        <end position="54"/>
    </location>
</feature>
<protein>
    <submittedName>
        <fullName evidence="9">ABC transporter permease</fullName>
    </submittedName>
</protein>
<evidence type="ECO:0000256" key="7">
    <source>
        <dbReference type="RuleBase" id="RU363032"/>
    </source>
</evidence>
<dbReference type="RefSeq" id="WP_350343510.1">
    <property type="nucleotide sequence ID" value="NZ_CP158367.1"/>
</dbReference>
<feature type="transmembrane region" description="Helical" evidence="7">
    <location>
        <begin position="7"/>
        <end position="24"/>
    </location>
</feature>
<reference evidence="9" key="1">
    <citation type="journal article" date="2013" name="Extremophiles">
        <title>Proteinivorax tanatarense gen. nov., sp. nov., an anaerobic, haloalkaliphilic, proteolytic bacterium isolated from a decaying algal bloom, and proposal of Proteinivoraceae fam. nov.</title>
        <authorList>
            <person name="Kevbrin V."/>
            <person name="Boltyanskaya Y."/>
            <person name="Zhilina T."/>
            <person name="Kolganova T."/>
            <person name="Lavrentjeva E."/>
            <person name="Kuznetsov B."/>
        </authorList>
    </citation>
    <scope>NUCLEOTIDE SEQUENCE</scope>
    <source>
        <strain evidence="9">Z-910T</strain>
    </source>
</reference>
<proteinExistence type="inferred from homology"/>
<feature type="transmembrane region" description="Helical" evidence="7">
    <location>
        <begin position="322"/>
        <end position="341"/>
    </location>
</feature>
<dbReference type="AlphaFoldDB" id="A0AAU7VLK1"/>
<organism evidence="9">
    <name type="scientific">Proteinivorax tanatarense</name>
    <dbReference type="NCBI Taxonomy" id="1260629"/>
    <lineage>
        <taxon>Bacteria</taxon>
        <taxon>Bacillati</taxon>
        <taxon>Bacillota</taxon>
        <taxon>Clostridia</taxon>
        <taxon>Eubacteriales</taxon>
        <taxon>Proteinivoracaceae</taxon>
        <taxon>Proteinivorax</taxon>
    </lineage>
</organism>
<dbReference type="GO" id="GO:0005886">
    <property type="term" value="C:plasma membrane"/>
    <property type="evidence" value="ECO:0007669"/>
    <property type="project" value="UniProtKB-SubCell"/>
</dbReference>
<dbReference type="PANTHER" id="PTHR43386">
    <property type="entry name" value="OLIGOPEPTIDE TRANSPORT SYSTEM PERMEASE PROTEIN APPC"/>
    <property type="match status" value="1"/>
</dbReference>
<accession>A0AAU7VLK1</accession>
<feature type="transmembrane region" description="Helical" evidence="7">
    <location>
        <begin position="92"/>
        <end position="117"/>
    </location>
</feature>
<keyword evidence="6 7" id="KW-0472">Membrane</keyword>
<keyword evidence="3" id="KW-1003">Cell membrane</keyword>
<comment type="similarity">
    <text evidence="7">Belongs to the binding-protein-dependent transport system permease family.</text>
</comment>
<evidence type="ECO:0000256" key="1">
    <source>
        <dbReference type="ARBA" id="ARBA00004651"/>
    </source>
</evidence>
<sequence length="355" mass="40002">MKKVWGLIMVLCVFVYIFTHGLLANTSIPNLFPKGQGFLLVSFFLILAVIIKYVSKQREEIFVNFKDSIFMDSESTKRSAKIFLRKFGRNKLVWFAVPILVILIGMAFFPSFFATYSPQPVYGPYDMPSDRSPSREHFFGLTFNGLDLWSLLVFQAKDVLLIPVKATFYSFVLGLVLGALAGYLGGFADFLVCWMVNSFLAFVPLVLFMTVLAFVGFGRMDVRIWLYSIYGGCLLSKVVRAQFLSLREREFVQAAESLGCSEFEVIFKHMVINCWSLLLVQSTLFMGQILTMDAALAFLGFGGVGWAEILGQYSSWGFNDPWMMFFPGLLLFLVIVSINILGEGIRTGLGVDDYA</sequence>
<evidence type="ECO:0000259" key="8">
    <source>
        <dbReference type="PROSITE" id="PS50928"/>
    </source>
</evidence>
<evidence type="ECO:0000256" key="3">
    <source>
        <dbReference type="ARBA" id="ARBA00022475"/>
    </source>
</evidence>
<feature type="transmembrane region" description="Helical" evidence="7">
    <location>
        <begin position="194"/>
        <end position="217"/>
    </location>
</feature>
<dbReference type="PANTHER" id="PTHR43386:SF1">
    <property type="entry name" value="D,D-DIPEPTIDE TRANSPORT SYSTEM PERMEASE PROTEIN DDPC-RELATED"/>
    <property type="match status" value="1"/>
</dbReference>
<evidence type="ECO:0000256" key="2">
    <source>
        <dbReference type="ARBA" id="ARBA00022448"/>
    </source>
</evidence>
<dbReference type="InterPro" id="IPR000515">
    <property type="entry name" value="MetI-like"/>
</dbReference>
<dbReference type="CDD" id="cd06261">
    <property type="entry name" value="TM_PBP2"/>
    <property type="match status" value="1"/>
</dbReference>
<dbReference type="InterPro" id="IPR035906">
    <property type="entry name" value="MetI-like_sf"/>
</dbReference>
<dbReference type="InterPro" id="IPR025966">
    <property type="entry name" value="OppC_N"/>
</dbReference>
<feature type="domain" description="ABC transmembrane type-1" evidence="8">
    <location>
        <begin position="156"/>
        <end position="342"/>
    </location>
</feature>
<dbReference type="Pfam" id="PF12911">
    <property type="entry name" value="OppC_N"/>
    <property type="match status" value="1"/>
</dbReference>
<gene>
    <name evidence="9" type="ORF">PRVXT_002819</name>
</gene>
<dbReference type="Pfam" id="PF00528">
    <property type="entry name" value="BPD_transp_1"/>
    <property type="match status" value="1"/>
</dbReference>
<keyword evidence="5 7" id="KW-1133">Transmembrane helix</keyword>
<dbReference type="PROSITE" id="PS50928">
    <property type="entry name" value="ABC_TM1"/>
    <property type="match status" value="1"/>
</dbReference>
<dbReference type="SUPFAM" id="SSF161098">
    <property type="entry name" value="MetI-like"/>
    <property type="match status" value="1"/>
</dbReference>
<feature type="transmembrane region" description="Helical" evidence="7">
    <location>
        <begin position="166"/>
        <end position="188"/>
    </location>
</feature>
<dbReference type="EMBL" id="CP158367">
    <property type="protein sequence ID" value="XBX74761.1"/>
    <property type="molecule type" value="Genomic_DNA"/>
</dbReference>
<keyword evidence="2 7" id="KW-0813">Transport</keyword>
<evidence type="ECO:0000256" key="4">
    <source>
        <dbReference type="ARBA" id="ARBA00022692"/>
    </source>
</evidence>
<evidence type="ECO:0000313" key="9">
    <source>
        <dbReference type="EMBL" id="XBX74761.1"/>
    </source>
</evidence>
<dbReference type="Gene3D" id="1.10.3720.10">
    <property type="entry name" value="MetI-like"/>
    <property type="match status" value="1"/>
</dbReference>
<dbReference type="GO" id="GO:0055085">
    <property type="term" value="P:transmembrane transport"/>
    <property type="evidence" value="ECO:0007669"/>
    <property type="project" value="InterPro"/>
</dbReference>
<dbReference type="InterPro" id="IPR050366">
    <property type="entry name" value="BP-dependent_transpt_permease"/>
</dbReference>
<feature type="transmembrane region" description="Helical" evidence="7">
    <location>
        <begin position="294"/>
        <end position="316"/>
    </location>
</feature>
<feature type="transmembrane region" description="Helical" evidence="7">
    <location>
        <begin position="224"/>
        <end position="246"/>
    </location>
</feature>